<dbReference type="PANTHER" id="PTHR23257">
    <property type="entry name" value="SERINE-THREONINE PROTEIN KINASE"/>
    <property type="match status" value="1"/>
</dbReference>
<dbReference type="InterPro" id="IPR011009">
    <property type="entry name" value="Kinase-like_dom_sf"/>
</dbReference>
<dbReference type="AlphaFoldDB" id="A0AAD4DR24"/>
<keyword evidence="2" id="KW-0808">Transferase</keyword>
<dbReference type="GeneID" id="64670401"/>
<evidence type="ECO:0000313" key="3">
    <source>
        <dbReference type="Proteomes" id="UP001195769"/>
    </source>
</evidence>
<dbReference type="InterPro" id="IPR050167">
    <property type="entry name" value="Ser_Thr_protein_kinase"/>
</dbReference>
<accession>A0AAD4DR24</accession>
<dbReference type="GO" id="GO:0007165">
    <property type="term" value="P:signal transduction"/>
    <property type="evidence" value="ECO:0007669"/>
    <property type="project" value="TreeGrafter"/>
</dbReference>
<keyword evidence="3" id="KW-1185">Reference proteome</keyword>
<organism evidence="2 3">
    <name type="scientific">Suillus fuscotomentosus</name>
    <dbReference type="NCBI Taxonomy" id="1912939"/>
    <lineage>
        <taxon>Eukaryota</taxon>
        <taxon>Fungi</taxon>
        <taxon>Dikarya</taxon>
        <taxon>Basidiomycota</taxon>
        <taxon>Agaricomycotina</taxon>
        <taxon>Agaricomycetes</taxon>
        <taxon>Agaricomycetidae</taxon>
        <taxon>Boletales</taxon>
        <taxon>Suillineae</taxon>
        <taxon>Suillaceae</taxon>
        <taxon>Suillus</taxon>
    </lineage>
</organism>
<dbReference type="SUPFAM" id="SSF56112">
    <property type="entry name" value="Protein kinase-like (PK-like)"/>
    <property type="match status" value="1"/>
</dbReference>
<gene>
    <name evidence="2" type="ORF">F5891DRAFT_964554</name>
</gene>
<dbReference type="Gene3D" id="1.10.510.10">
    <property type="entry name" value="Transferase(Phosphotransferase) domain 1"/>
    <property type="match status" value="1"/>
</dbReference>
<dbReference type="Proteomes" id="UP001195769">
    <property type="component" value="Unassembled WGS sequence"/>
</dbReference>
<dbReference type="InterPro" id="IPR000719">
    <property type="entry name" value="Prot_kinase_dom"/>
</dbReference>
<dbReference type="PIRSF" id="PIRSF000654">
    <property type="entry name" value="Integrin-linked_kinase"/>
    <property type="match status" value="1"/>
</dbReference>
<dbReference type="GO" id="GO:0005524">
    <property type="term" value="F:ATP binding"/>
    <property type="evidence" value="ECO:0007669"/>
    <property type="project" value="InterPro"/>
</dbReference>
<evidence type="ECO:0000259" key="1">
    <source>
        <dbReference type="PROSITE" id="PS50011"/>
    </source>
</evidence>
<dbReference type="GO" id="GO:0004672">
    <property type="term" value="F:protein kinase activity"/>
    <property type="evidence" value="ECO:0007669"/>
    <property type="project" value="InterPro"/>
</dbReference>
<keyword evidence="2" id="KW-0418">Kinase</keyword>
<dbReference type="GO" id="GO:0005737">
    <property type="term" value="C:cytoplasm"/>
    <property type="evidence" value="ECO:0007669"/>
    <property type="project" value="TreeGrafter"/>
</dbReference>
<comment type="caution">
    <text evidence="2">The sequence shown here is derived from an EMBL/GenBank/DDBJ whole genome shotgun (WGS) entry which is preliminary data.</text>
</comment>
<proteinExistence type="predicted"/>
<reference evidence="2" key="1">
    <citation type="journal article" date="2020" name="New Phytol.">
        <title>Comparative genomics reveals dynamic genome evolution in host specialist ectomycorrhizal fungi.</title>
        <authorList>
            <person name="Lofgren L.A."/>
            <person name="Nguyen N.H."/>
            <person name="Vilgalys R."/>
            <person name="Ruytinx J."/>
            <person name="Liao H.L."/>
            <person name="Branco S."/>
            <person name="Kuo A."/>
            <person name="LaButti K."/>
            <person name="Lipzen A."/>
            <person name="Andreopoulos W."/>
            <person name="Pangilinan J."/>
            <person name="Riley R."/>
            <person name="Hundley H."/>
            <person name="Na H."/>
            <person name="Barry K."/>
            <person name="Grigoriev I.V."/>
            <person name="Stajich J.E."/>
            <person name="Kennedy P.G."/>
        </authorList>
    </citation>
    <scope>NUCLEOTIDE SEQUENCE</scope>
    <source>
        <strain evidence="2">FC203</strain>
    </source>
</reference>
<dbReference type="InterPro" id="IPR001245">
    <property type="entry name" value="Ser-Thr/Tyr_kinase_cat_dom"/>
</dbReference>
<protein>
    <submittedName>
        <fullName evidence="2">Kinase-like domain-containing protein</fullName>
    </submittedName>
</protein>
<name>A0AAD4DR24_9AGAM</name>
<evidence type="ECO:0000313" key="2">
    <source>
        <dbReference type="EMBL" id="KAG1890666.1"/>
    </source>
</evidence>
<dbReference type="Pfam" id="PF07714">
    <property type="entry name" value="PK_Tyr_Ser-Thr"/>
    <property type="match status" value="1"/>
</dbReference>
<dbReference type="EMBL" id="JABBWK010000134">
    <property type="protein sequence ID" value="KAG1890666.1"/>
    <property type="molecule type" value="Genomic_DNA"/>
</dbReference>
<feature type="domain" description="Protein kinase" evidence="1">
    <location>
        <begin position="1"/>
        <end position="223"/>
    </location>
</feature>
<dbReference type="RefSeq" id="XP_041217932.1">
    <property type="nucleotide sequence ID" value="XM_041376103.1"/>
</dbReference>
<dbReference type="PROSITE" id="PS50011">
    <property type="entry name" value="PROTEIN_KINASE_DOM"/>
    <property type="match status" value="1"/>
</dbReference>
<sequence length="234" mass="26574">RINRELRNCAALNHANIVPIYGYTHGFGLFPAIVTPWAKNGNLFNYLEREGAALTLVRRFQLANIIAGLQYLHANCVIHGNLSGPNVLVRDDGTACIADFGLSLMYSKVISVTEASWTSTLKGNVRWMGPELLLEKEDGSPTRPSEQSDIYSVGGIMLLVLTNKILYHHIRHDYMVVPYVSRSERPSRTHYPELLEKYWPFIEQCWSTDPQDRPSTEEVNVMIRNEIDSLSRIN</sequence>
<feature type="non-terminal residue" evidence="2">
    <location>
        <position position="1"/>
    </location>
</feature>